<dbReference type="GO" id="GO:0016020">
    <property type="term" value="C:membrane"/>
    <property type="evidence" value="ECO:0007669"/>
    <property type="project" value="UniProtKB-SubCell"/>
</dbReference>
<dbReference type="AlphaFoldDB" id="A0AAV2SUS4"/>
<dbReference type="Proteomes" id="UP001497623">
    <property type="component" value="Unassembled WGS sequence"/>
</dbReference>
<keyword evidence="3 5" id="KW-1133">Transmembrane helix</keyword>
<evidence type="ECO:0000256" key="5">
    <source>
        <dbReference type="SAM" id="Phobius"/>
    </source>
</evidence>
<keyword evidence="7" id="KW-1185">Reference proteome</keyword>
<keyword evidence="2 5" id="KW-0812">Transmembrane</keyword>
<dbReference type="GO" id="GO:0022857">
    <property type="term" value="F:transmembrane transporter activity"/>
    <property type="evidence" value="ECO:0007669"/>
    <property type="project" value="TreeGrafter"/>
</dbReference>
<comment type="subcellular location">
    <subcellularLocation>
        <location evidence="1">Membrane</location>
        <topology evidence="1">Multi-pass membrane protein</topology>
    </subcellularLocation>
</comment>
<dbReference type="PANTHER" id="PTHR23507:SF1">
    <property type="entry name" value="FI18259P1-RELATED"/>
    <property type="match status" value="1"/>
</dbReference>
<gene>
    <name evidence="6" type="ORF">MNOR_LOCUS40219</name>
</gene>
<evidence type="ECO:0000256" key="2">
    <source>
        <dbReference type="ARBA" id="ARBA00022692"/>
    </source>
</evidence>
<sequence>ATLSSVCGGMIMSSSRSALSKLVPPSEITSIFAVISALENIIPVVDNPMYTYLYNATLEIFPGTVFAVASASSAIGCFLYTWLSTRFPKESKIQKQPLVDDEMQKIDDISVH</sequence>
<protein>
    <submittedName>
        <fullName evidence="6">Uncharacterized protein</fullName>
    </submittedName>
</protein>
<dbReference type="SUPFAM" id="SSF103473">
    <property type="entry name" value="MFS general substrate transporter"/>
    <property type="match status" value="1"/>
</dbReference>
<evidence type="ECO:0000256" key="3">
    <source>
        <dbReference type="ARBA" id="ARBA00022989"/>
    </source>
</evidence>
<accession>A0AAV2SUS4</accession>
<dbReference type="InterPro" id="IPR036259">
    <property type="entry name" value="MFS_trans_sf"/>
</dbReference>
<dbReference type="PANTHER" id="PTHR23507">
    <property type="entry name" value="ZGC:174356"/>
    <property type="match status" value="1"/>
</dbReference>
<evidence type="ECO:0000313" key="6">
    <source>
        <dbReference type="EMBL" id="CAL4236506.1"/>
    </source>
</evidence>
<reference evidence="6 7" key="1">
    <citation type="submission" date="2024-05" db="EMBL/GenBank/DDBJ databases">
        <authorList>
            <person name="Wallberg A."/>
        </authorList>
    </citation>
    <scope>NUCLEOTIDE SEQUENCE [LARGE SCALE GENOMIC DNA]</scope>
</reference>
<proteinExistence type="predicted"/>
<name>A0AAV2SUS4_MEGNR</name>
<comment type="caution">
    <text evidence="6">The sequence shown here is derived from an EMBL/GenBank/DDBJ whole genome shotgun (WGS) entry which is preliminary data.</text>
</comment>
<organism evidence="6 7">
    <name type="scientific">Meganyctiphanes norvegica</name>
    <name type="common">Northern krill</name>
    <name type="synonym">Thysanopoda norvegica</name>
    <dbReference type="NCBI Taxonomy" id="48144"/>
    <lineage>
        <taxon>Eukaryota</taxon>
        <taxon>Metazoa</taxon>
        <taxon>Ecdysozoa</taxon>
        <taxon>Arthropoda</taxon>
        <taxon>Crustacea</taxon>
        <taxon>Multicrustacea</taxon>
        <taxon>Malacostraca</taxon>
        <taxon>Eumalacostraca</taxon>
        <taxon>Eucarida</taxon>
        <taxon>Euphausiacea</taxon>
        <taxon>Euphausiidae</taxon>
        <taxon>Meganyctiphanes</taxon>
    </lineage>
</organism>
<keyword evidence="4 5" id="KW-0472">Membrane</keyword>
<feature type="non-terminal residue" evidence="6">
    <location>
        <position position="1"/>
    </location>
</feature>
<evidence type="ECO:0000313" key="7">
    <source>
        <dbReference type="Proteomes" id="UP001497623"/>
    </source>
</evidence>
<evidence type="ECO:0000256" key="4">
    <source>
        <dbReference type="ARBA" id="ARBA00023136"/>
    </source>
</evidence>
<feature type="transmembrane region" description="Helical" evidence="5">
    <location>
        <begin position="60"/>
        <end position="83"/>
    </location>
</feature>
<evidence type="ECO:0000256" key="1">
    <source>
        <dbReference type="ARBA" id="ARBA00004141"/>
    </source>
</evidence>
<dbReference type="EMBL" id="CAXKWB010118323">
    <property type="protein sequence ID" value="CAL4236506.1"/>
    <property type="molecule type" value="Genomic_DNA"/>
</dbReference>